<accession>A0A0G0Y9A6</accession>
<dbReference type="PANTHER" id="PTHR47670">
    <property type="entry name" value="ADENYLYLSULFATASE HINT3"/>
    <property type="match status" value="1"/>
</dbReference>
<evidence type="ECO:0000259" key="4">
    <source>
        <dbReference type="PROSITE" id="PS51084"/>
    </source>
</evidence>
<reference evidence="5 6" key="1">
    <citation type="journal article" date="2015" name="Nature">
        <title>rRNA introns, odd ribosomes, and small enigmatic genomes across a large radiation of phyla.</title>
        <authorList>
            <person name="Brown C.T."/>
            <person name="Hug L.A."/>
            <person name="Thomas B.C."/>
            <person name="Sharon I."/>
            <person name="Castelle C.J."/>
            <person name="Singh A."/>
            <person name="Wilkins M.J."/>
            <person name="Williams K.H."/>
            <person name="Banfield J.F."/>
        </authorList>
    </citation>
    <scope>NUCLEOTIDE SEQUENCE [LARGE SCALE GENOMIC DNA]</scope>
</reference>
<dbReference type="AlphaFoldDB" id="A0A0G0Y9A6"/>
<dbReference type="Pfam" id="PF01230">
    <property type="entry name" value="HIT"/>
    <property type="match status" value="1"/>
</dbReference>
<comment type="caution">
    <text evidence="5">The sequence shown here is derived from an EMBL/GenBank/DDBJ whole genome shotgun (WGS) entry which is preliminary data.</text>
</comment>
<feature type="domain" description="HIT" evidence="4">
    <location>
        <begin position="5"/>
        <end position="112"/>
    </location>
</feature>
<evidence type="ECO:0000256" key="3">
    <source>
        <dbReference type="PROSITE-ProRule" id="PRU00464"/>
    </source>
</evidence>
<protein>
    <submittedName>
        <fullName evidence="5">Histidine triad (HIT) protein</fullName>
    </submittedName>
</protein>
<dbReference type="InterPro" id="IPR019808">
    <property type="entry name" value="Histidine_triad_CS"/>
</dbReference>
<proteinExistence type="predicted"/>
<dbReference type="GO" id="GO:0006790">
    <property type="term" value="P:sulfur compound metabolic process"/>
    <property type="evidence" value="ECO:0007669"/>
    <property type="project" value="TreeGrafter"/>
</dbReference>
<dbReference type="SUPFAM" id="SSF54197">
    <property type="entry name" value="HIT-like"/>
    <property type="match status" value="1"/>
</dbReference>
<gene>
    <name evidence="5" type="ORF">UU49_C0038G0002</name>
</gene>
<sequence>MNDCIFCKIIKGELPCVKVYEDSEIMAFLDIHPVNFGHTLVVPKAHYVNVMDTPADLLSKLMTVVKKIAPAISKATGTDSFNLGVNNGSPAGQVIFHTHFHVMPRYDGDGYKMWGAKAYAPGEMEKLGEAVKAAI</sequence>
<feature type="active site" description="Tele-AMP-histidine intermediate" evidence="1">
    <location>
        <position position="99"/>
    </location>
</feature>
<dbReference type="EMBL" id="LCAV01000038">
    <property type="protein sequence ID" value="KKR96872.1"/>
    <property type="molecule type" value="Genomic_DNA"/>
</dbReference>
<dbReference type="PANTHER" id="PTHR47670:SF1">
    <property type="entry name" value="ADENYLYLSULFATASE HINT3"/>
    <property type="match status" value="1"/>
</dbReference>
<dbReference type="CDD" id="cd01277">
    <property type="entry name" value="HINT_subgroup"/>
    <property type="match status" value="1"/>
</dbReference>
<evidence type="ECO:0000256" key="2">
    <source>
        <dbReference type="PIRSR" id="PIRSR601310-3"/>
    </source>
</evidence>
<dbReference type="Gene3D" id="3.30.428.10">
    <property type="entry name" value="HIT-like"/>
    <property type="match status" value="1"/>
</dbReference>
<name>A0A0G0Y9A6_9BACT</name>
<dbReference type="InterPro" id="IPR001310">
    <property type="entry name" value="Histidine_triad_HIT"/>
</dbReference>
<dbReference type="InterPro" id="IPR036265">
    <property type="entry name" value="HIT-like_sf"/>
</dbReference>
<dbReference type="InterPro" id="IPR011146">
    <property type="entry name" value="HIT-like"/>
</dbReference>
<dbReference type="GO" id="GO:0047627">
    <property type="term" value="F:adenylylsulfatase activity"/>
    <property type="evidence" value="ECO:0007669"/>
    <property type="project" value="TreeGrafter"/>
</dbReference>
<organism evidence="5 6">
    <name type="scientific">Candidatus Magasanikbacteria bacterium GW2011_GWC2_41_17</name>
    <dbReference type="NCBI Taxonomy" id="1619048"/>
    <lineage>
        <taxon>Bacteria</taxon>
        <taxon>Candidatus Magasanikiibacteriota</taxon>
    </lineage>
</organism>
<dbReference type="InterPro" id="IPR039384">
    <property type="entry name" value="HINT"/>
</dbReference>
<evidence type="ECO:0000256" key="1">
    <source>
        <dbReference type="PIRSR" id="PIRSR601310-1"/>
    </source>
</evidence>
<dbReference type="PRINTS" id="PR00332">
    <property type="entry name" value="HISTRIAD"/>
</dbReference>
<evidence type="ECO:0000313" key="5">
    <source>
        <dbReference type="EMBL" id="KKR96872.1"/>
    </source>
</evidence>
<dbReference type="PROSITE" id="PS51084">
    <property type="entry name" value="HIT_2"/>
    <property type="match status" value="1"/>
</dbReference>
<dbReference type="PROSITE" id="PS00892">
    <property type="entry name" value="HIT_1"/>
    <property type="match status" value="1"/>
</dbReference>
<dbReference type="Proteomes" id="UP000034108">
    <property type="component" value="Unassembled WGS sequence"/>
</dbReference>
<feature type="short sequence motif" description="Histidine triad motif" evidence="2 3">
    <location>
        <begin position="97"/>
        <end position="101"/>
    </location>
</feature>
<evidence type="ECO:0000313" key="6">
    <source>
        <dbReference type="Proteomes" id="UP000034108"/>
    </source>
</evidence>
<dbReference type="STRING" id="1619048.UU49_C0038G0002"/>
<dbReference type="GO" id="GO:0009150">
    <property type="term" value="P:purine ribonucleotide metabolic process"/>
    <property type="evidence" value="ECO:0007669"/>
    <property type="project" value="TreeGrafter"/>
</dbReference>